<dbReference type="InterPro" id="IPR036866">
    <property type="entry name" value="RibonucZ/Hydroxyglut_hydro"/>
</dbReference>
<dbReference type="SMART" id="SM00849">
    <property type="entry name" value="Lactamase_B"/>
    <property type="match status" value="1"/>
</dbReference>
<organism evidence="3 4">
    <name type="scientific">Granulosicoccus antarcticus IMCC3135</name>
    <dbReference type="NCBI Taxonomy" id="1192854"/>
    <lineage>
        <taxon>Bacteria</taxon>
        <taxon>Pseudomonadati</taxon>
        <taxon>Pseudomonadota</taxon>
        <taxon>Gammaproteobacteria</taxon>
        <taxon>Chromatiales</taxon>
        <taxon>Granulosicoccaceae</taxon>
        <taxon>Granulosicoccus</taxon>
    </lineage>
</organism>
<name>A0A2Z2NSE5_9GAMM</name>
<dbReference type="EC" id="3.1.2.6" evidence="3"/>
<dbReference type="Gene3D" id="3.60.15.10">
    <property type="entry name" value="Ribonuclease Z/Hydroxyacylglutathione hydrolase-like"/>
    <property type="match status" value="1"/>
</dbReference>
<dbReference type="RefSeq" id="WP_088919300.1">
    <property type="nucleotide sequence ID" value="NZ_CP018632.1"/>
</dbReference>
<dbReference type="InterPro" id="IPR001279">
    <property type="entry name" value="Metallo-B-lactamas"/>
</dbReference>
<accession>A0A2Z2NSE5</accession>
<dbReference type="Proteomes" id="UP000250079">
    <property type="component" value="Chromosome"/>
</dbReference>
<dbReference type="AlphaFoldDB" id="A0A2Z2NSE5"/>
<evidence type="ECO:0000313" key="3">
    <source>
        <dbReference type="EMBL" id="ASJ74243.1"/>
    </source>
</evidence>
<sequence>MNTSTPVMPVAGSRASAAPISRSRRQVLQWFAAGCGCAACGSAGARLLDFDLVAVEVASKTWAVLGRTEYFSQDNGGNIVNTSFIEVPDGVVVIDTGPSKRYGDALRELIGRTVPGKPILRVYNTHHHPDHFLGNQSFEASVIAAPQKVIENISLEGDGFTDNMYRLLGDWMRGTYSVAPTVVMNTDNEDVGGRQFSLFYLEGHTNSDFVIRDDETGVVFAGDLAFLYRAPTTPHADIPSWKASLEVLSGMDKSLLVPGHGPSDAKDESLVQTADYIDWLYGSISDSVGKGLTMNEAMVLPIPARFEGLGVIRTEYERSVVHLYPALEDVLYPVVEVTR</sequence>
<dbReference type="CDD" id="cd16282">
    <property type="entry name" value="metallo-hydrolase-like_MBL-fold"/>
    <property type="match status" value="1"/>
</dbReference>
<dbReference type="SUPFAM" id="SSF56281">
    <property type="entry name" value="Metallo-hydrolase/oxidoreductase"/>
    <property type="match status" value="1"/>
</dbReference>
<protein>
    <submittedName>
        <fullName evidence="3">Hydroxyacylglutathione hydrolase</fullName>
        <ecNumber evidence="3">3.1.2.6</ecNumber>
    </submittedName>
</protein>
<comment type="similarity">
    <text evidence="1">Belongs to the metallo-beta-lactamase superfamily. Class-B beta-lactamase family.</text>
</comment>
<gene>
    <name evidence="3" type="primary">gloB_3</name>
    <name evidence="3" type="ORF">IMCC3135_20830</name>
</gene>
<dbReference type="KEGG" id="gai:IMCC3135_20830"/>
<evidence type="ECO:0000313" key="4">
    <source>
        <dbReference type="Proteomes" id="UP000250079"/>
    </source>
</evidence>
<dbReference type="Pfam" id="PF00753">
    <property type="entry name" value="Lactamase_B"/>
    <property type="match status" value="1"/>
</dbReference>
<feature type="domain" description="Metallo-beta-lactamase" evidence="2">
    <location>
        <begin position="79"/>
        <end position="260"/>
    </location>
</feature>
<keyword evidence="3" id="KW-0378">Hydrolase</keyword>
<dbReference type="GO" id="GO:0004416">
    <property type="term" value="F:hydroxyacylglutathione hydrolase activity"/>
    <property type="evidence" value="ECO:0007669"/>
    <property type="project" value="UniProtKB-EC"/>
</dbReference>
<evidence type="ECO:0000256" key="1">
    <source>
        <dbReference type="ARBA" id="ARBA00005250"/>
    </source>
</evidence>
<keyword evidence="4" id="KW-1185">Reference proteome</keyword>
<dbReference type="PANTHER" id="PTHR42951">
    <property type="entry name" value="METALLO-BETA-LACTAMASE DOMAIN-CONTAINING"/>
    <property type="match status" value="1"/>
</dbReference>
<dbReference type="GO" id="GO:0017001">
    <property type="term" value="P:antibiotic catabolic process"/>
    <property type="evidence" value="ECO:0007669"/>
    <property type="project" value="UniProtKB-ARBA"/>
</dbReference>
<proteinExistence type="inferred from homology"/>
<dbReference type="NCBIfam" id="TIGR04558">
    <property type="entry name" value="SoxH_rel_PQQ_1"/>
    <property type="match status" value="1"/>
</dbReference>
<reference evidence="3 4" key="1">
    <citation type="submission" date="2016-12" db="EMBL/GenBank/DDBJ databases">
        <authorList>
            <person name="Song W.-J."/>
            <person name="Kurnit D.M."/>
        </authorList>
    </citation>
    <scope>NUCLEOTIDE SEQUENCE [LARGE SCALE GENOMIC DNA]</scope>
    <source>
        <strain evidence="3 4">IMCC3135</strain>
    </source>
</reference>
<dbReference type="PANTHER" id="PTHR42951:SF4">
    <property type="entry name" value="ACYL-COENZYME A THIOESTERASE MBLAC2"/>
    <property type="match status" value="1"/>
</dbReference>
<dbReference type="OrthoDB" id="9769598at2"/>
<dbReference type="InterPro" id="IPR050855">
    <property type="entry name" value="NDM-1-like"/>
</dbReference>
<dbReference type="InterPro" id="IPR030811">
    <property type="entry name" value="SoxH-rel_PQQ_1"/>
</dbReference>
<evidence type="ECO:0000259" key="2">
    <source>
        <dbReference type="SMART" id="SM00849"/>
    </source>
</evidence>
<dbReference type="EMBL" id="CP018632">
    <property type="protein sequence ID" value="ASJ74243.1"/>
    <property type="molecule type" value="Genomic_DNA"/>
</dbReference>